<organism evidence="2 3">
    <name type="scientific">Camellia sinensis</name>
    <name type="common">Tea plant</name>
    <name type="synonym">Thea sinensis</name>
    <dbReference type="NCBI Taxonomy" id="4442"/>
    <lineage>
        <taxon>Eukaryota</taxon>
        <taxon>Viridiplantae</taxon>
        <taxon>Streptophyta</taxon>
        <taxon>Embryophyta</taxon>
        <taxon>Tracheophyta</taxon>
        <taxon>Spermatophyta</taxon>
        <taxon>Magnoliopsida</taxon>
        <taxon>eudicotyledons</taxon>
        <taxon>Gunneridae</taxon>
        <taxon>Pentapetalae</taxon>
        <taxon>asterids</taxon>
        <taxon>Ericales</taxon>
        <taxon>Theaceae</taxon>
        <taxon>Camellia</taxon>
    </lineage>
</organism>
<feature type="compositionally biased region" description="Polar residues" evidence="1">
    <location>
        <begin position="11"/>
        <end position="23"/>
    </location>
</feature>
<reference evidence="2 3" key="2">
    <citation type="submission" date="2020-07" db="EMBL/GenBank/DDBJ databases">
        <title>Genome assembly of wild tea tree DASZ reveals pedigree and selection history of tea varieties.</title>
        <authorList>
            <person name="Zhang W."/>
        </authorList>
    </citation>
    <scope>NUCLEOTIDE SEQUENCE [LARGE SCALE GENOMIC DNA]</scope>
    <source>
        <strain evidence="3">cv. G240</strain>
        <tissue evidence="2">Leaf</tissue>
    </source>
</reference>
<feature type="compositionally biased region" description="Basic and acidic residues" evidence="1">
    <location>
        <begin position="1"/>
        <end position="10"/>
    </location>
</feature>
<protein>
    <submittedName>
        <fullName evidence="2">Uncharacterized protein</fullName>
    </submittedName>
</protein>
<comment type="caution">
    <text evidence="2">The sequence shown here is derived from an EMBL/GenBank/DDBJ whole genome shotgun (WGS) entry which is preliminary data.</text>
</comment>
<accession>A0A7J7G0D8</accession>
<evidence type="ECO:0000313" key="3">
    <source>
        <dbReference type="Proteomes" id="UP000593564"/>
    </source>
</evidence>
<keyword evidence="3" id="KW-1185">Reference proteome</keyword>
<gene>
    <name evidence="2" type="ORF">HYC85_030260</name>
</gene>
<dbReference type="Proteomes" id="UP000593564">
    <property type="component" value="Unassembled WGS sequence"/>
</dbReference>
<evidence type="ECO:0000256" key="1">
    <source>
        <dbReference type="SAM" id="MobiDB-lite"/>
    </source>
</evidence>
<reference evidence="3" key="1">
    <citation type="journal article" date="2020" name="Nat. Commun.">
        <title>Genome assembly of wild tea tree DASZ reveals pedigree and selection history of tea varieties.</title>
        <authorList>
            <person name="Zhang W."/>
            <person name="Zhang Y."/>
            <person name="Qiu H."/>
            <person name="Guo Y."/>
            <person name="Wan H."/>
            <person name="Zhang X."/>
            <person name="Scossa F."/>
            <person name="Alseekh S."/>
            <person name="Zhang Q."/>
            <person name="Wang P."/>
            <person name="Xu L."/>
            <person name="Schmidt M.H."/>
            <person name="Jia X."/>
            <person name="Li D."/>
            <person name="Zhu A."/>
            <person name="Guo F."/>
            <person name="Chen W."/>
            <person name="Ni D."/>
            <person name="Usadel B."/>
            <person name="Fernie A.R."/>
            <person name="Wen W."/>
        </authorList>
    </citation>
    <scope>NUCLEOTIDE SEQUENCE [LARGE SCALE GENOMIC DNA]</scope>
    <source>
        <strain evidence="3">cv. G240</strain>
    </source>
</reference>
<dbReference type="EMBL" id="JACBKZ010000014">
    <property type="protein sequence ID" value="KAF5934089.1"/>
    <property type="molecule type" value="Genomic_DNA"/>
</dbReference>
<dbReference type="AlphaFoldDB" id="A0A7J7G0D8"/>
<proteinExistence type="predicted"/>
<feature type="region of interest" description="Disordered" evidence="1">
    <location>
        <begin position="1"/>
        <end position="25"/>
    </location>
</feature>
<sequence>MADWGFRDRNQPASTPSPWNPSKENLVGDMSEGIIYPFGLVIPPCGRTNKVIR</sequence>
<name>A0A7J7G0D8_CAMSI</name>
<evidence type="ECO:0000313" key="2">
    <source>
        <dbReference type="EMBL" id="KAF5934089.1"/>
    </source>
</evidence>